<evidence type="ECO:0000313" key="2">
    <source>
        <dbReference type="EMBL" id="CCV02388.1"/>
    </source>
</evidence>
<protein>
    <submittedName>
        <fullName evidence="2">Uncharacterized protein</fullName>
    </submittedName>
</protein>
<sequence length="464" mass="53734">MKTIVIRKLPPVDDFRRIVVKRFQRFPQLYLELFENKAKVKLNCIGKDFIPTTPPYSNDKPPNQETKEKESSIANTPKHSYSRDNDKRTVIVSQTKEDSVRRSSHPRSNIRNRLYDDYYNLFDDARFKSPTPHKNEDEIKLIPKEPGNREPGNREPGNRKEVGFRKETSTKEISEKERIDAKKLSVIRSIRREKTDDRREGVLRKDDRREGEEGGGKKIPPSLKEIENKQNEREDNENEEDKKRELMFKLELLQKQYPLQNIPQFTIRSEYKSMKKTYDIIFKQLSVDSSVETYKNYLVGGFMVCEMVFGRIGFDMEGFTQQQLLSMNSYEKLLLELGEKTYTPAGMDKWPVEVRLALAIFFNAVWFVAAKMIMKKTKINILSMLNTTRGLSESASTRRSAPSERQSPSFTFINNTSGGMKKSPDIRNVSSSGTKIMKGPSSTSSPNSEKQEWRDEGFGSGERV</sequence>
<dbReference type="Proteomes" id="UP000114278">
    <property type="component" value="Segment"/>
</dbReference>
<feature type="compositionally biased region" description="Basic and acidic residues" evidence="1">
    <location>
        <begin position="224"/>
        <end position="233"/>
    </location>
</feature>
<feature type="region of interest" description="Disordered" evidence="1">
    <location>
        <begin position="392"/>
        <end position="464"/>
    </location>
</feature>
<feature type="compositionally biased region" description="Basic and acidic residues" evidence="1">
    <location>
        <begin position="449"/>
        <end position="464"/>
    </location>
</feature>
<gene>
    <name evidence="2" type="primary">016L</name>
    <name evidence="2" type="ORF">IIV31_016L</name>
</gene>
<feature type="region of interest" description="Disordered" evidence="1">
    <location>
        <begin position="51"/>
        <end position="108"/>
    </location>
</feature>
<dbReference type="RefSeq" id="YP_009046630.1">
    <property type="nucleotide sequence ID" value="NC_024451.1"/>
</dbReference>
<feature type="region of interest" description="Disordered" evidence="1">
    <location>
        <begin position="195"/>
        <end position="241"/>
    </location>
</feature>
<feature type="compositionally biased region" description="Basic and acidic residues" evidence="1">
    <location>
        <begin position="81"/>
        <end position="101"/>
    </location>
</feature>
<dbReference type="KEGG" id="vg:19738600"/>
<dbReference type="OrthoDB" id="10549at10239"/>
<feature type="compositionally biased region" description="Polar residues" evidence="1">
    <location>
        <begin position="428"/>
        <end position="448"/>
    </location>
</feature>
<feature type="compositionally biased region" description="Basic and acidic residues" evidence="1">
    <location>
        <begin position="195"/>
        <end position="216"/>
    </location>
</feature>
<dbReference type="Pfam" id="PF19071">
    <property type="entry name" value="DUF5767"/>
    <property type="match status" value="1"/>
</dbReference>
<accession>A0A068QKN0</accession>
<name>A0A068QKN0_9VIRU</name>
<dbReference type="InterPro" id="IPR043910">
    <property type="entry name" value="DUF5767"/>
</dbReference>
<evidence type="ECO:0000256" key="1">
    <source>
        <dbReference type="SAM" id="MobiDB-lite"/>
    </source>
</evidence>
<feature type="compositionally biased region" description="Polar residues" evidence="1">
    <location>
        <begin position="392"/>
        <end position="418"/>
    </location>
</feature>
<proteinExistence type="predicted"/>
<feature type="region of interest" description="Disordered" evidence="1">
    <location>
        <begin position="127"/>
        <end position="177"/>
    </location>
</feature>
<dbReference type="GeneID" id="19738600"/>
<organism evidence="2 3">
    <name type="scientific">Armadillidium vulgare iridescent virus</name>
    <dbReference type="NCBI Taxonomy" id="72201"/>
    <lineage>
        <taxon>Viruses</taxon>
        <taxon>Varidnaviria</taxon>
        <taxon>Bamfordvirae</taxon>
        <taxon>Nucleocytoviricota</taxon>
        <taxon>Megaviricetes</taxon>
        <taxon>Pimascovirales</taxon>
        <taxon>Pimascovirales incertae sedis</taxon>
        <taxon>Iridoviridae</taxon>
        <taxon>Betairidovirinae</taxon>
        <taxon>Iridovirus</taxon>
        <taxon>Iridovirus armadillidium1</taxon>
        <taxon>Invertebrate iridescent virus 31</taxon>
    </lineage>
</organism>
<keyword evidence="3" id="KW-1185">Reference proteome</keyword>
<dbReference type="EMBL" id="HF920637">
    <property type="protein sequence ID" value="CCV02388.1"/>
    <property type="molecule type" value="Genomic_DNA"/>
</dbReference>
<reference evidence="2 3" key="1">
    <citation type="journal article" date="2014" name="J. Gen. Virol.">
        <title>Genome sequence of a crustacean iridovirus, IIV31, isolated from the pill bug, Armadillidium vulgare.</title>
        <authorList>
            <person name="Piegu B."/>
            <person name="Guizard S."/>
            <person name="Yeping T."/>
            <person name="Cruaud C."/>
            <person name="Asgari S."/>
            <person name="Bideshi D.K."/>
            <person name="Federici B.A."/>
            <person name="Bigot Y."/>
        </authorList>
    </citation>
    <scope>NUCLEOTIDE SEQUENCE [LARGE SCALE GENOMIC DNA]</scope>
</reference>
<evidence type="ECO:0000313" key="3">
    <source>
        <dbReference type="Proteomes" id="UP000114278"/>
    </source>
</evidence>